<feature type="transmembrane region" description="Helical" evidence="1">
    <location>
        <begin position="17"/>
        <end position="46"/>
    </location>
</feature>
<evidence type="ECO:0000313" key="3">
    <source>
        <dbReference type="Proteomes" id="UP000271624"/>
    </source>
</evidence>
<organism evidence="2 3">
    <name type="scientific">Dulcicalothrix desertica PCC 7102</name>
    <dbReference type="NCBI Taxonomy" id="232991"/>
    <lineage>
        <taxon>Bacteria</taxon>
        <taxon>Bacillati</taxon>
        <taxon>Cyanobacteriota</taxon>
        <taxon>Cyanophyceae</taxon>
        <taxon>Nostocales</taxon>
        <taxon>Calotrichaceae</taxon>
        <taxon>Dulcicalothrix</taxon>
    </lineage>
</organism>
<dbReference type="RefSeq" id="WP_127083284.1">
    <property type="nucleotide sequence ID" value="NZ_RSCL01000012.1"/>
</dbReference>
<keyword evidence="1" id="KW-1133">Transmembrane helix</keyword>
<dbReference type="AlphaFoldDB" id="A0A3S1IXK1"/>
<keyword evidence="1" id="KW-0472">Membrane</keyword>
<keyword evidence="3" id="KW-1185">Reference proteome</keyword>
<reference evidence="2" key="1">
    <citation type="submission" date="2018-12" db="EMBL/GenBank/DDBJ databases">
        <authorList>
            <person name="Will S."/>
            <person name="Neumann-Schaal M."/>
            <person name="Henke P."/>
        </authorList>
    </citation>
    <scope>NUCLEOTIDE SEQUENCE</scope>
    <source>
        <strain evidence="2">PCC 7102</strain>
    </source>
</reference>
<dbReference type="EMBL" id="RSCL01000012">
    <property type="protein sequence ID" value="RUT04037.1"/>
    <property type="molecule type" value="Genomic_DNA"/>
</dbReference>
<proteinExistence type="predicted"/>
<gene>
    <name evidence="2" type="ORF">DSM106972_049510</name>
</gene>
<comment type="caution">
    <text evidence="2">The sequence shown here is derived from an EMBL/GenBank/DDBJ whole genome shotgun (WGS) entry which is preliminary data.</text>
</comment>
<evidence type="ECO:0000313" key="2">
    <source>
        <dbReference type="EMBL" id="RUT04037.1"/>
    </source>
</evidence>
<name>A0A3S1IXK1_9CYAN</name>
<dbReference type="OrthoDB" id="520043at2"/>
<evidence type="ECO:0000256" key="1">
    <source>
        <dbReference type="SAM" id="Phobius"/>
    </source>
</evidence>
<accession>A0A3S1IXK1</accession>
<sequence length="74" mass="8227">MKNPNQLDKVLENSQLIFGWIICVTTAILSIFCLFRFQIFAVVFALTAIATCPKFKIPDGLRIAIIVISIITLG</sequence>
<dbReference type="Proteomes" id="UP000271624">
    <property type="component" value="Unassembled WGS sequence"/>
</dbReference>
<protein>
    <submittedName>
        <fullName evidence="2">Uncharacterized protein</fullName>
    </submittedName>
</protein>
<reference evidence="2" key="2">
    <citation type="journal article" date="2019" name="Genome Biol. Evol.">
        <title>Day and night: Metabolic profiles and evolutionary relationships of six axenic non-marine cyanobacteria.</title>
        <authorList>
            <person name="Will S.E."/>
            <person name="Henke P."/>
            <person name="Boedeker C."/>
            <person name="Huang S."/>
            <person name="Brinkmann H."/>
            <person name="Rohde M."/>
            <person name="Jarek M."/>
            <person name="Friedl T."/>
            <person name="Seufert S."/>
            <person name="Schumacher M."/>
            <person name="Overmann J."/>
            <person name="Neumann-Schaal M."/>
            <person name="Petersen J."/>
        </authorList>
    </citation>
    <scope>NUCLEOTIDE SEQUENCE [LARGE SCALE GENOMIC DNA]</scope>
    <source>
        <strain evidence="2">PCC 7102</strain>
    </source>
</reference>
<keyword evidence="1" id="KW-0812">Transmembrane</keyword>